<dbReference type="GO" id="GO:0051015">
    <property type="term" value="F:actin filament binding"/>
    <property type="evidence" value="ECO:0007669"/>
    <property type="project" value="TreeGrafter"/>
</dbReference>
<keyword evidence="8" id="KW-0333">Golgi apparatus</keyword>
<dbReference type="GO" id="GO:0032982">
    <property type="term" value="C:myosin filament"/>
    <property type="evidence" value="ECO:0007669"/>
    <property type="project" value="TreeGrafter"/>
</dbReference>
<evidence type="ECO:0000256" key="6">
    <source>
        <dbReference type="ARBA" id="ARBA00022741"/>
    </source>
</evidence>
<evidence type="ECO:0000256" key="11">
    <source>
        <dbReference type="ARBA" id="ARBA00023175"/>
    </source>
</evidence>
<dbReference type="GO" id="GO:0006259">
    <property type="term" value="P:DNA metabolic process"/>
    <property type="evidence" value="ECO:0007669"/>
    <property type="project" value="InterPro"/>
</dbReference>
<dbReference type="GO" id="GO:0043030">
    <property type="term" value="P:regulation of macrophage activation"/>
    <property type="evidence" value="ECO:0007669"/>
    <property type="project" value="UniProtKB-ARBA"/>
</dbReference>
<feature type="binding site" evidence="17">
    <location>
        <begin position="498"/>
        <end position="505"/>
    </location>
    <ligand>
        <name>ATP</name>
        <dbReference type="ChEBI" id="CHEBI:30616"/>
    </ligand>
</feature>
<dbReference type="InterPro" id="IPR036064">
    <property type="entry name" value="MYSc_Myo18"/>
</dbReference>
<feature type="compositionally biased region" description="Basic and acidic residues" evidence="18">
    <location>
        <begin position="1"/>
        <end position="17"/>
    </location>
</feature>
<feature type="compositionally biased region" description="Polar residues" evidence="18">
    <location>
        <begin position="1997"/>
        <end position="2006"/>
    </location>
</feature>
<keyword evidence="7 17" id="KW-0067">ATP-binding</keyword>
<dbReference type="SUPFAM" id="SSF50156">
    <property type="entry name" value="PDZ domain-like"/>
    <property type="match status" value="1"/>
</dbReference>
<evidence type="ECO:0000256" key="1">
    <source>
        <dbReference type="ARBA" id="ARBA00004267"/>
    </source>
</evidence>
<dbReference type="Ensembl" id="ENSJJAT00000022614.1">
    <property type="protein sequence ID" value="ENSJJAP00000016106.1"/>
    <property type="gene ID" value="ENSJJAG00000017922.1"/>
</dbReference>
<evidence type="ECO:0000256" key="14">
    <source>
        <dbReference type="ARBA" id="ARBA00058021"/>
    </source>
</evidence>
<evidence type="ECO:0000256" key="15">
    <source>
        <dbReference type="ARBA" id="ARBA00062210"/>
    </source>
</evidence>
<evidence type="ECO:0000256" key="3">
    <source>
        <dbReference type="ARBA" id="ARBA00008314"/>
    </source>
</evidence>
<dbReference type="FunFam" id="1.20.58.530:FF:000011">
    <property type="entry name" value="unconventional myosin-XVIIIa isoform X2"/>
    <property type="match status" value="1"/>
</dbReference>
<dbReference type="Gene3D" id="1.20.58.530">
    <property type="match status" value="1"/>
</dbReference>
<organism evidence="23 24">
    <name type="scientific">Jaculus jaculus</name>
    <name type="common">Lesser Egyptian jerboa</name>
    <dbReference type="NCBI Taxonomy" id="51337"/>
    <lineage>
        <taxon>Eukaryota</taxon>
        <taxon>Metazoa</taxon>
        <taxon>Chordata</taxon>
        <taxon>Craniata</taxon>
        <taxon>Vertebrata</taxon>
        <taxon>Euteleostomi</taxon>
        <taxon>Mammalia</taxon>
        <taxon>Eutheria</taxon>
        <taxon>Euarchontoglires</taxon>
        <taxon>Glires</taxon>
        <taxon>Rodentia</taxon>
        <taxon>Myomorpha</taxon>
        <taxon>Dipodoidea</taxon>
        <taxon>Dipodidae</taxon>
        <taxon>Dipodinae</taxon>
        <taxon>Jaculus</taxon>
    </lineage>
</organism>
<dbReference type="GO" id="GO:0005524">
    <property type="term" value="F:ATP binding"/>
    <property type="evidence" value="ECO:0007669"/>
    <property type="project" value="UniProtKB-UniRule"/>
</dbReference>
<dbReference type="InterPro" id="IPR057772">
    <property type="entry name" value="SH3_Myo18a"/>
</dbReference>
<feature type="domain" description="PDZ" evidence="19">
    <location>
        <begin position="220"/>
        <end position="311"/>
    </location>
</feature>
<feature type="domain" description="Myosin N-terminal SH3-like" evidence="22">
    <location>
        <begin position="349"/>
        <end position="401"/>
    </location>
</feature>
<dbReference type="InterPro" id="IPR002928">
    <property type="entry name" value="Myosin_tail"/>
</dbReference>
<dbReference type="InterPro" id="IPR001609">
    <property type="entry name" value="Myosin_head_motor_dom-like"/>
</dbReference>
<dbReference type="GO" id="GO:0005815">
    <property type="term" value="C:microtubule organizing center"/>
    <property type="evidence" value="ECO:0007669"/>
    <property type="project" value="UniProtKB-SubCell"/>
</dbReference>
<evidence type="ECO:0000256" key="8">
    <source>
        <dbReference type="ARBA" id="ARBA00023034"/>
    </source>
</evidence>
<dbReference type="Gene3D" id="3.30.70.1590">
    <property type="match status" value="1"/>
</dbReference>
<evidence type="ECO:0000256" key="13">
    <source>
        <dbReference type="ARBA" id="ARBA00024182"/>
    </source>
</evidence>
<dbReference type="FunFam" id="1.10.10.820:FF:000004">
    <property type="entry name" value="unconventional myosin-XVIIIa isoform X1"/>
    <property type="match status" value="1"/>
</dbReference>
<feature type="region of interest" description="Disordered" evidence="18">
    <location>
        <begin position="1851"/>
        <end position="1893"/>
    </location>
</feature>
<dbReference type="Pfam" id="PF00063">
    <property type="entry name" value="Myosin_head"/>
    <property type="match status" value="2"/>
</dbReference>
<dbReference type="PRINTS" id="PR00193">
    <property type="entry name" value="MYOSINHEAVY"/>
</dbReference>
<keyword evidence="4" id="KW-0963">Cytoplasm</keyword>
<feature type="region of interest" description="Disordered" evidence="18">
    <location>
        <begin position="140"/>
        <end position="167"/>
    </location>
</feature>
<dbReference type="InterPro" id="IPR001478">
    <property type="entry name" value="PDZ"/>
</dbReference>
<dbReference type="GO" id="GO:0008094">
    <property type="term" value="F:ATP-dependent activity, acting on DNA"/>
    <property type="evidence" value="ECO:0007669"/>
    <property type="project" value="InterPro"/>
</dbReference>
<dbReference type="CDD" id="cd06747">
    <property type="entry name" value="PDZ_MYO18-like"/>
    <property type="match status" value="1"/>
</dbReference>
<dbReference type="SUPFAM" id="SSF52540">
    <property type="entry name" value="P-loop containing nucleoside triphosphate hydrolases"/>
    <property type="match status" value="1"/>
</dbReference>
<feature type="region of interest" description="Disordered" evidence="18">
    <location>
        <begin position="1447"/>
        <end position="1473"/>
    </location>
</feature>
<dbReference type="InterPro" id="IPR036034">
    <property type="entry name" value="PDZ_sf"/>
</dbReference>
<feature type="compositionally biased region" description="Basic and acidic residues" evidence="18">
    <location>
        <begin position="23"/>
        <end position="33"/>
    </location>
</feature>
<dbReference type="InterPro" id="IPR027417">
    <property type="entry name" value="P-loop_NTPase"/>
</dbReference>
<dbReference type="FunFam" id="3.30.70.1590:FF:000004">
    <property type="entry name" value="unconventional myosin-XVIIIa isoform X1"/>
    <property type="match status" value="1"/>
</dbReference>
<evidence type="ECO:0000256" key="2">
    <source>
        <dbReference type="ARBA" id="ARBA00004601"/>
    </source>
</evidence>
<name>A0A8C5KZN4_JACJA</name>
<evidence type="ECO:0000259" key="21">
    <source>
        <dbReference type="PROSITE" id="PS51456"/>
    </source>
</evidence>
<accession>A0A8C5KZN4</accession>
<evidence type="ECO:0000256" key="9">
    <source>
        <dbReference type="ARBA" id="ARBA00023054"/>
    </source>
</evidence>
<dbReference type="InterPro" id="IPR004009">
    <property type="entry name" value="SH3_Myosin"/>
</dbReference>
<feature type="domain" description="RecA family profile 2" evidence="20">
    <location>
        <begin position="542"/>
        <end position="607"/>
    </location>
</feature>
<dbReference type="GO" id="GO:0003677">
    <property type="term" value="F:DNA binding"/>
    <property type="evidence" value="ECO:0007669"/>
    <property type="project" value="InterPro"/>
</dbReference>
<feature type="region of interest" description="Disordered" evidence="18">
    <location>
        <begin position="1"/>
        <end position="33"/>
    </location>
</feature>
<keyword evidence="10 17" id="KW-0518">Myosin</keyword>
<dbReference type="GO" id="GO:0031032">
    <property type="term" value="P:actomyosin structure organization"/>
    <property type="evidence" value="ECO:0007669"/>
    <property type="project" value="TreeGrafter"/>
</dbReference>
<evidence type="ECO:0000256" key="12">
    <source>
        <dbReference type="ARBA" id="ARBA00023212"/>
    </source>
</evidence>
<dbReference type="Proteomes" id="UP000694385">
    <property type="component" value="Unassembled WGS sequence"/>
</dbReference>
<dbReference type="FunFam" id="1.20.5.1160:FF:000006">
    <property type="entry name" value="Myosin-XVIIIa isoform a"/>
    <property type="match status" value="1"/>
</dbReference>
<dbReference type="Gene3D" id="1.20.5.340">
    <property type="match status" value="1"/>
</dbReference>
<dbReference type="GeneTree" id="ENSGT00940000155768"/>
<keyword evidence="24" id="KW-1185">Reference proteome</keyword>
<comment type="caution">
    <text evidence="17">Lacks conserved residue(s) required for the propagation of feature annotation.</text>
</comment>
<dbReference type="SMART" id="SM00015">
    <property type="entry name" value="IQ"/>
    <property type="match status" value="1"/>
</dbReference>
<feature type="region of interest" description="Disordered" evidence="18">
    <location>
        <begin position="1049"/>
        <end position="1068"/>
    </location>
</feature>
<dbReference type="FunFam" id="1.20.120.720:FF:000007">
    <property type="entry name" value="unconventional myosin-XVIIIa isoform X2"/>
    <property type="match status" value="1"/>
</dbReference>
<dbReference type="Gene3D" id="4.10.270.10">
    <property type="entry name" value="Myosin, subunit A"/>
    <property type="match status" value="1"/>
</dbReference>
<reference evidence="23" key="1">
    <citation type="submission" date="2025-08" db="UniProtKB">
        <authorList>
            <consortium name="Ensembl"/>
        </authorList>
    </citation>
    <scope>IDENTIFICATION</scope>
</reference>
<feature type="domain" description="Myosin motor" evidence="21">
    <location>
        <begin position="405"/>
        <end position="1179"/>
    </location>
</feature>
<feature type="compositionally biased region" description="Low complexity" evidence="18">
    <location>
        <begin position="1053"/>
        <end position="1064"/>
    </location>
</feature>
<gene>
    <name evidence="23" type="primary">Myo18a</name>
</gene>
<dbReference type="PROSITE" id="PS51844">
    <property type="entry name" value="SH3_LIKE"/>
    <property type="match status" value="1"/>
</dbReference>
<dbReference type="InterPro" id="IPR020587">
    <property type="entry name" value="RecA_monomer-monomer_interface"/>
</dbReference>
<sequence length="2048" mass="232388">MFNLMKKDKDKDGGRKEKKEKKEKKERMSAAELRSLEEMSLRRGFFNLNRSSKRESKTRLEISNPIPIKVASGSDLHLTDIDSDSNRGSVILDSGHLSTASSSDDLKGDEGGLRGSVLQRAAKFGSLAKQNSQMIVKRFSFSQRSRDESASETSTPSEHSAAPSPQVEVRTLEGQLMHYPGLGIPRPGPRSRVPELVTKRFPADLRLPPVVPPPAPAVRELELQRRPTGDFGFSLRRTTMLDRGPEGQAYRRVVHFAEPGAGTKDLALGLVPGDRLVEINGHNVESKSRDEIVEMIRQSGDSVRLKVQPIPELSELSRSWLRSSEGPRREPASAKTEEQIAAEEAWYETEKVWLVHKDGFSLASQLKSEELSLPEGKVRVKLDHDGAILDVDEDDVEKANAPSCDRLEDLASLVYLNESSVLHTLRQRYGASLLHTYAGPSLLVLSPRGAPAVYSEKVMHMFKGCRREDMAPHIYAVAQTAYRAMLMSRQDQSIILLGSSGSGKTTSCQHLVQYLATITGTSASKVFSVEKWQALYTLLEAFGNSPTIMNGNATRFSQILSLDFDQAGQVASASIQTMLLEKLRVARRPASEAAFNVFYYLLACGDGTLRTELHLNHLAENNVFGIVPLAKPEEKQKAAQQFSKLQTAMKVLAISPDEQKACWLILAAIYHLGAAGATKGGRKQFARHEWAQKAAYLLGCSLEELSSAIFKHQLKGGTLQRSTSFRQGPEENSLGEGTKLSALECLEGMASGLYSELFTLLISLANRALKSSQHSLCSMMIVDTPGFQNPEQGGSARGASFEELCHNYAQDRLQRLFHERTFLQELERYKEENIEVAFDDLEPATDDSVAVVDQASHQSLVRSLAHADEARGLLWLLEEEALVPGATEDTLLERLFSYYGPQEGDKKGQSPLQRSSKPRHFLLGHNHGTSWVEYNMAGWLSYTKQNPATQNAPRLLQDSQKKIISNLFLGRAGSATVLSGSVAGLEGGSQLALRRATSMRKTFTTGVAAVKKKSLCIQIKLQVDALIDTIKRSKMHFVHCFLPVAEGWPGEPRSASSRRVSSSSELDLPPGDPCEAGLLQLDVPLLRAQLRGSRLLDAMRMYRQGYPDHMVFSEFRRRFDVLAPHLTKKHGRNYIVVDEKRAVEELLESLDLEKSSCCMGLSRVFFRAGTLARLEEQRDEQTSKHLTLFQAACRGYLARQHFKKRKIQDLAIRCVQKNIKKNKGVKDWPWWKLFTTVRPLIQVQLSEEQIRNKDEEIQQLRSKLEKVEKERNELRLNSDRLETRISELTSELTDERNTGESASQLLDAETAERLRAEKEMKELQTQYDALKKRMEVMEMEVMEARLIQAAEINGEVEDDDAGGEWRLKYERAVREVDFTKKRLQQELEDKLEVEQQSKRQLERRLGDLQADSEESQRALQQLKKKCQRLTAELQDTKLHLEGQQVRNHELEKKQRRFDSELSQAHEEAQREKLQREKLQREKDMLLAEAFSLKQQLEEKDMDIAGFTQKVVSLEAEIQDISSQESKDEASLAKVKKQLRDLEAKVKDQEEELDEQAGTIQMLEQAKLRLEMEMERMRQTHSKEMESRDEEVEEARQSCQKKLKQMEVQLEEEYEDKQKALREKRDLENKLATLSDQVNQRDFESEKRLRKDLKRTKALLADAQIMLDHLKNNAPSKREIAQLKNQLEESEFTCAAAVKARKAMEVEMEDLHLQIDDIAKAKTALEEQLSRLQREKNEIQNRLEEDQEDMNELMKKHKAAVAQASRDLAQMNDLQTQLEEANKEKQELQEKLQALQSQVEFLEQSMVDKSLVSRQEAKIRELETRLEFERTQVKRLESLASRLKENLEKLTEERDQRAAAENREKEQNKRLQRQLRDTKEEMGELARKEAEASRKKHELEMDLESLEAANQSLQADLKLAFKRIGDLQAAIEDEMESDENEDLINSLQDMVTKYQKRKNKLEGDSDVDSELEDRVDGVKSWLSKNKGPSKAASDDGSLKSSSPTSHWKSLAPDPSDDEHDPVDSTSRRQFSRNYLSDSDTEAKLTETNA</sequence>
<keyword evidence="17" id="KW-0009">Actin-binding</keyword>
<evidence type="ECO:0000256" key="10">
    <source>
        <dbReference type="ARBA" id="ARBA00023123"/>
    </source>
</evidence>
<comment type="subcellular location">
    <subcellularLocation>
        <location evidence="1">Cytoplasm</location>
        <location evidence="1">Cytoskeleton</location>
        <location evidence="1">Microtubule organizing center</location>
    </subcellularLocation>
    <subcellularLocation>
        <location evidence="2">Golgi apparatus</location>
        <location evidence="2">trans-Golgi network</location>
    </subcellularLocation>
    <subcellularLocation>
        <location evidence="13">Golgi outpost</location>
    </subcellularLocation>
</comment>
<dbReference type="PROSITE" id="PS51456">
    <property type="entry name" value="MYOSIN_MOTOR"/>
    <property type="match status" value="1"/>
</dbReference>
<feature type="region of interest" description="Disordered" evidence="18">
    <location>
        <begin position="318"/>
        <end position="337"/>
    </location>
</feature>
<dbReference type="InterPro" id="IPR036961">
    <property type="entry name" value="Kinesin_motor_dom_sf"/>
</dbReference>
<feature type="region of interest" description="Disordered" evidence="18">
    <location>
        <begin position="1956"/>
        <end position="2048"/>
    </location>
</feature>
<dbReference type="SMART" id="SM00242">
    <property type="entry name" value="MYSc"/>
    <property type="match status" value="1"/>
</dbReference>
<dbReference type="CDD" id="cd01386">
    <property type="entry name" value="MYSc_Myo18"/>
    <property type="match status" value="1"/>
</dbReference>
<dbReference type="PANTHER" id="PTHR45615">
    <property type="entry name" value="MYOSIN HEAVY CHAIN, NON-MUSCLE"/>
    <property type="match status" value="1"/>
</dbReference>
<dbReference type="Pfam" id="PF01576">
    <property type="entry name" value="Myosin_tail_1"/>
    <property type="match status" value="1"/>
</dbReference>
<dbReference type="InterPro" id="IPR000048">
    <property type="entry name" value="IQ_motif_EF-hand-BS"/>
</dbReference>
<evidence type="ECO:0000313" key="23">
    <source>
        <dbReference type="Ensembl" id="ENSJJAP00000016106.1"/>
    </source>
</evidence>
<feature type="compositionally biased region" description="Basic and acidic residues" evidence="18">
    <location>
        <begin position="2039"/>
        <end position="2048"/>
    </location>
</feature>
<dbReference type="Pfam" id="PF24556">
    <property type="entry name" value="SH3_Myosin-XVIIIa"/>
    <property type="match status" value="1"/>
</dbReference>
<evidence type="ECO:0000259" key="20">
    <source>
        <dbReference type="PROSITE" id="PS50163"/>
    </source>
</evidence>
<dbReference type="PROSITE" id="PS50096">
    <property type="entry name" value="IQ"/>
    <property type="match status" value="1"/>
</dbReference>
<evidence type="ECO:0000256" key="4">
    <source>
        <dbReference type="ARBA" id="ARBA00022490"/>
    </source>
</evidence>
<dbReference type="SUPFAM" id="SSF90257">
    <property type="entry name" value="Myosin rod fragments"/>
    <property type="match status" value="1"/>
</dbReference>
<dbReference type="FunFam" id="4.10.270.10:FF:000002">
    <property type="entry name" value="unconventional myosin-XVIIIa isoform X1"/>
    <property type="match status" value="1"/>
</dbReference>
<dbReference type="Gene3D" id="2.30.42.10">
    <property type="match status" value="1"/>
</dbReference>
<dbReference type="GO" id="GO:1903028">
    <property type="term" value="P:positive regulation of opsonization"/>
    <property type="evidence" value="ECO:0007669"/>
    <property type="project" value="UniProtKB-ARBA"/>
</dbReference>
<keyword evidence="6 17" id="KW-0547">Nucleotide-binding</keyword>
<evidence type="ECO:0000256" key="17">
    <source>
        <dbReference type="PROSITE-ProRule" id="PRU00782"/>
    </source>
</evidence>
<proteinExistence type="inferred from homology"/>
<reference evidence="23" key="2">
    <citation type="submission" date="2025-09" db="UniProtKB">
        <authorList>
            <consortium name="Ensembl"/>
        </authorList>
    </citation>
    <scope>IDENTIFICATION</scope>
</reference>
<dbReference type="Gene3D" id="1.20.5.1160">
    <property type="entry name" value="Vasodilator-stimulated phosphoprotein"/>
    <property type="match status" value="1"/>
</dbReference>
<keyword evidence="11 17" id="KW-0505">Motor protein</keyword>
<dbReference type="Gene3D" id="3.40.850.10">
    <property type="entry name" value="Kinesin motor domain"/>
    <property type="match status" value="1"/>
</dbReference>
<protein>
    <recommendedName>
        <fullName evidence="16">Unconventional myosin-XVIIIa</fullName>
    </recommendedName>
</protein>
<evidence type="ECO:0000256" key="5">
    <source>
        <dbReference type="ARBA" id="ARBA00022553"/>
    </source>
</evidence>
<dbReference type="PANTHER" id="PTHR45615:SF13">
    <property type="entry name" value="UNCONVENTIONAL MYOSIN-XVIIIA"/>
    <property type="match status" value="1"/>
</dbReference>
<evidence type="ECO:0000259" key="22">
    <source>
        <dbReference type="PROSITE" id="PS51844"/>
    </source>
</evidence>
<evidence type="ECO:0000256" key="7">
    <source>
        <dbReference type="ARBA" id="ARBA00022840"/>
    </source>
</evidence>
<dbReference type="FunFam" id="2.30.42.10:FF:000059">
    <property type="entry name" value="unconventional myosin-XVIIIa isoform X1"/>
    <property type="match status" value="1"/>
</dbReference>
<comment type="subunit">
    <text evidence="15">Homodimer. Forms a tripartite complex with CDC42BPA/CDC42BPB and LURAP1 with the latter acting as an adapter connecting CDC42BPA/CDC42BPB and MYO18A. Binds F-actin; regulated by ADP and GOLPH3. Interacts with GOLPH3; the interaction is direct and may link Golgi membranes to the actin cytoskeleton. Interacts with JAK3. Interacts with MSR1 and CD14.</text>
</comment>
<feature type="compositionally biased region" description="Basic and acidic residues" evidence="18">
    <location>
        <begin position="325"/>
        <end position="337"/>
    </location>
</feature>
<comment type="similarity">
    <text evidence="3 17">Belongs to the TRAFAC class myosin-kinesin ATPase superfamily. Myosin family.</text>
</comment>
<evidence type="ECO:0000313" key="24">
    <source>
        <dbReference type="Proteomes" id="UP000694385"/>
    </source>
</evidence>
<dbReference type="Gene3D" id="1.10.10.820">
    <property type="match status" value="1"/>
</dbReference>
<evidence type="ECO:0000256" key="18">
    <source>
        <dbReference type="SAM" id="MobiDB-lite"/>
    </source>
</evidence>
<feature type="compositionally biased region" description="Polar residues" evidence="18">
    <location>
        <begin position="2026"/>
        <end position="2036"/>
    </location>
</feature>
<dbReference type="Pfam" id="PF00595">
    <property type="entry name" value="PDZ"/>
    <property type="match status" value="1"/>
</dbReference>
<keyword evidence="12" id="KW-0206">Cytoskeleton</keyword>
<dbReference type="PROSITE" id="PS50106">
    <property type="entry name" value="PDZ"/>
    <property type="match status" value="1"/>
</dbReference>
<dbReference type="Gene3D" id="1.20.120.720">
    <property type="entry name" value="Myosin VI head, motor domain, U50 subdomain"/>
    <property type="match status" value="1"/>
</dbReference>
<dbReference type="GO" id="GO:0003774">
    <property type="term" value="F:cytoskeletal motor activity"/>
    <property type="evidence" value="ECO:0007669"/>
    <property type="project" value="UniProtKB-UniRule"/>
</dbReference>
<comment type="function">
    <text evidence="14">May link Golgi membranes to the cytoskeleton and participate in the tensile force required for vesicle budding from the Golgi. Thereby, may play a role in Golgi membrane trafficking and could indirectly give its flattened shape to the Golgi apparatus. Alternatively, in concert with LURAP1 and CDC42BPA/CDC42BPB, has been involved in modulating lamellar actomyosin retrograde flow that is crucial to cell protrusion and migration. May be involved in the maintenance of the stromal cell architectures required for cell to cell contact. Regulates trafficking, expression, and activation of innate immune receptors on macrophages. Plays a role to suppress inflammatory responsiveness of macrophages via a mechanism that modulates CD14 trafficking. Acts as a receptor of surfactant-associated protein A (SFTPA1/SP-A) and plays an important role in internalization and clearance of SFTPA1-opsonized S.aureus by alveolar macrophages. Strongly enhances natural killer cell cytotoxicity.</text>
</comment>
<dbReference type="GO" id="GO:0005794">
    <property type="term" value="C:Golgi apparatus"/>
    <property type="evidence" value="ECO:0007669"/>
    <property type="project" value="UniProtKB-SubCell"/>
</dbReference>
<evidence type="ECO:0000259" key="19">
    <source>
        <dbReference type="PROSITE" id="PS50106"/>
    </source>
</evidence>
<keyword evidence="9" id="KW-0175">Coiled coil</keyword>
<dbReference type="SMART" id="SM00228">
    <property type="entry name" value="PDZ"/>
    <property type="match status" value="1"/>
</dbReference>
<evidence type="ECO:0000256" key="16">
    <source>
        <dbReference type="ARBA" id="ARBA00073449"/>
    </source>
</evidence>
<keyword evidence="5" id="KW-0597">Phosphoprotein</keyword>
<dbReference type="PROSITE" id="PS50163">
    <property type="entry name" value="RECA_3"/>
    <property type="match status" value="1"/>
</dbReference>
<dbReference type="FunFam" id="3.40.850.10:FF:000020">
    <property type="entry name" value="unconventional myosin-XVIIIa isoform X1"/>
    <property type="match status" value="1"/>
</dbReference>
<dbReference type="GO" id="GO:0016460">
    <property type="term" value="C:myosin II complex"/>
    <property type="evidence" value="ECO:0007669"/>
    <property type="project" value="TreeGrafter"/>
</dbReference>